<dbReference type="OrthoDB" id="3349377at2759"/>
<keyword evidence="3" id="KW-1185">Reference proteome</keyword>
<feature type="signal peptide" evidence="1">
    <location>
        <begin position="1"/>
        <end position="18"/>
    </location>
</feature>
<evidence type="ECO:0008006" key="4">
    <source>
        <dbReference type="Google" id="ProtNLM"/>
    </source>
</evidence>
<dbReference type="AlphaFoldDB" id="A0A165MUI7"/>
<feature type="chain" id="PRO_5007862809" description="Cyclin N-terminal domain-containing protein" evidence="1">
    <location>
        <begin position="19"/>
        <end position="132"/>
    </location>
</feature>
<sequence length="132" mass="14320">MPVFSLAVNALLVLRLHAHELCPVTAVLVSLLIGERILLSRGLTAEALMQCSRRYAASPPRVSQSELQTHEQIAWVITTQAALSAHALPVPPEVRAWPGCFSERLDRTPRYTTDPLTPTRAAALVLDSASAT</sequence>
<protein>
    <recommendedName>
        <fullName evidence="4">Cyclin N-terminal domain-containing protein</fullName>
    </recommendedName>
</protein>
<dbReference type="InParanoid" id="A0A165MUI7"/>
<dbReference type="Proteomes" id="UP000077266">
    <property type="component" value="Unassembled WGS sequence"/>
</dbReference>
<name>A0A165MUI7_EXIGL</name>
<evidence type="ECO:0000256" key="1">
    <source>
        <dbReference type="SAM" id="SignalP"/>
    </source>
</evidence>
<evidence type="ECO:0000313" key="3">
    <source>
        <dbReference type="Proteomes" id="UP000077266"/>
    </source>
</evidence>
<evidence type="ECO:0000313" key="2">
    <source>
        <dbReference type="EMBL" id="KZV99777.1"/>
    </source>
</evidence>
<dbReference type="EMBL" id="KV425906">
    <property type="protein sequence ID" value="KZV99777.1"/>
    <property type="molecule type" value="Genomic_DNA"/>
</dbReference>
<keyword evidence="1" id="KW-0732">Signal</keyword>
<reference evidence="2 3" key="1">
    <citation type="journal article" date="2016" name="Mol. Biol. Evol.">
        <title>Comparative Genomics of Early-Diverging Mushroom-Forming Fungi Provides Insights into the Origins of Lignocellulose Decay Capabilities.</title>
        <authorList>
            <person name="Nagy L.G."/>
            <person name="Riley R."/>
            <person name="Tritt A."/>
            <person name="Adam C."/>
            <person name="Daum C."/>
            <person name="Floudas D."/>
            <person name="Sun H."/>
            <person name="Yadav J.S."/>
            <person name="Pangilinan J."/>
            <person name="Larsson K.H."/>
            <person name="Matsuura K."/>
            <person name="Barry K."/>
            <person name="Labutti K."/>
            <person name="Kuo R."/>
            <person name="Ohm R.A."/>
            <person name="Bhattacharya S.S."/>
            <person name="Shirouzu T."/>
            <person name="Yoshinaga Y."/>
            <person name="Martin F.M."/>
            <person name="Grigoriev I.V."/>
            <person name="Hibbett D.S."/>
        </authorList>
    </citation>
    <scope>NUCLEOTIDE SEQUENCE [LARGE SCALE GENOMIC DNA]</scope>
    <source>
        <strain evidence="2 3">HHB12029</strain>
    </source>
</reference>
<proteinExistence type="predicted"/>
<accession>A0A165MUI7</accession>
<organism evidence="2 3">
    <name type="scientific">Exidia glandulosa HHB12029</name>
    <dbReference type="NCBI Taxonomy" id="1314781"/>
    <lineage>
        <taxon>Eukaryota</taxon>
        <taxon>Fungi</taxon>
        <taxon>Dikarya</taxon>
        <taxon>Basidiomycota</taxon>
        <taxon>Agaricomycotina</taxon>
        <taxon>Agaricomycetes</taxon>
        <taxon>Auriculariales</taxon>
        <taxon>Exidiaceae</taxon>
        <taxon>Exidia</taxon>
    </lineage>
</organism>
<gene>
    <name evidence="2" type="ORF">EXIGLDRAFT_723855</name>
</gene>